<dbReference type="RefSeq" id="WP_378484292.1">
    <property type="nucleotide sequence ID" value="NZ_JBHUFB010000008.1"/>
</dbReference>
<organism evidence="5 6">
    <name type="scientific">Rhodococcus gannanensis</name>
    <dbReference type="NCBI Taxonomy" id="1960308"/>
    <lineage>
        <taxon>Bacteria</taxon>
        <taxon>Bacillati</taxon>
        <taxon>Actinomycetota</taxon>
        <taxon>Actinomycetes</taxon>
        <taxon>Mycobacteriales</taxon>
        <taxon>Nocardiaceae</taxon>
        <taxon>Rhodococcus</taxon>
    </lineage>
</organism>
<sequence>MPDDISPYAQLRARITGGVHLPGSLLVPATVGVELGVSRTPVREALQRLEFEGLVTKVTRGYLVRVRTEDEVIAICEARIALESAVAFAAATRRSDFDLARLIGLFDRAVTAPDAETALRLHNDWHSALRVAAHNPTITELMERLDAQLAVYDADESKAPANLTAIEHEHRGIHEAVVDGDGERARALMVAHQERTRDIRIAAMAAR</sequence>
<dbReference type="InterPro" id="IPR000524">
    <property type="entry name" value="Tscrpt_reg_HTH_GntR"/>
</dbReference>
<evidence type="ECO:0000259" key="4">
    <source>
        <dbReference type="PROSITE" id="PS50949"/>
    </source>
</evidence>
<evidence type="ECO:0000256" key="1">
    <source>
        <dbReference type="ARBA" id="ARBA00023015"/>
    </source>
</evidence>
<dbReference type="SMART" id="SM00895">
    <property type="entry name" value="FCD"/>
    <property type="match status" value="1"/>
</dbReference>
<dbReference type="PANTHER" id="PTHR43537:SF24">
    <property type="entry name" value="GLUCONATE OPERON TRANSCRIPTIONAL REPRESSOR"/>
    <property type="match status" value="1"/>
</dbReference>
<dbReference type="Pfam" id="PF07729">
    <property type="entry name" value="FCD"/>
    <property type="match status" value="1"/>
</dbReference>
<dbReference type="Gene3D" id="1.10.10.10">
    <property type="entry name" value="Winged helix-like DNA-binding domain superfamily/Winged helix DNA-binding domain"/>
    <property type="match status" value="1"/>
</dbReference>
<feature type="domain" description="HTH gntR-type" evidence="4">
    <location>
        <begin position="1"/>
        <end position="67"/>
    </location>
</feature>
<evidence type="ECO:0000313" key="6">
    <source>
        <dbReference type="Proteomes" id="UP001597286"/>
    </source>
</evidence>
<dbReference type="EMBL" id="JBHUFB010000008">
    <property type="protein sequence ID" value="MFD1811749.1"/>
    <property type="molecule type" value="Genomic_DNA"/>
</dbReference>
<dbReference type="SUPFAM" id="SSF46785">
    <property type="entry name" value="Winged helix' DNA-binding domain"/>
    <property type="match status" value="1"/>
</dbReference>
<dbReference type="Pfam" id="PF00392">
    <property type="entry name" value="GntR"/>
    <property type="match status" value="1"/>
</dbReference>
<keyword evidence="3" id="KW-0804">Transcription</keyword>
<gene>
    <name evidence="5" type="ORF">ACFSJG_05940</name>
</gene>
<dbReference type="InterPro" id="IPR036388">
    <property type="entry name" value="WH-like_DNA-bd_sf"/>
</dbReference>
<dbReference type="PANTHER" id="PTHR43537">
    <property type="entry name" value="TRANSCRIPTIONAL REGULATOR, GNTR FAMILY"/>
    <property type="match status" value="1"/>
</dbReference>
<accession>A0ABW4P086</accession>
<keyword evidence="6" id="KW-1185">Reference proteome</keyword>
<dbReference type="SMART" id="SM00345">
    <property type="entry name" value="HTH_GNTR"/>
    <property type="match status" value="1"/>
</dbReference>
<keyword evidence="1" id="KW-0805">Transcription regulation</keyword>
<name>A0ABW4P086_9NOCA</name>
<dbReference type="InterPro" id="IPR011711">
    <property type="entry name" value="GntR_C"/>
</dbReference>
<proteinExistence type="predicted"/>
<dbReference type="PROSITE" id="PS50949">
    <property type="entry name" value="HTH_GNTR"/>
    <property type="match status" value="1"/>
</dbReference>
<evidence type="ECO:0000313" key="5">
    <source>
        <dbReference type="EMBL" id="MFD1811749.1"/>
    </source>
</evidence>
<dbReference type="Gene3D" id="1.20.120.530">
    <property type="entry name" value="GntR ligand-binding domain-like"/>
    <property type="match status" value="1"/>
</dbReference>
<keyword evidence="2" id="KW-0238">DNA-binding</keyword>
<dbReference type="InterPro" id="IPR036390">
    <property type="entry name" value="WH_DNA-bd_sf"/>
</dbReference>
<comment type="caution">
    <text evidence="5">The sequence shown here is derived from an EMBL/GenBank/DDBJ whole genome shotgun (WGS) entry which is preliminary data.</text>
</comment>
<dbReference type="Proteomes" id="UP001597286">
    <property type="component" value="Unassembled WGS sequence"/>
</dbReference>
<dbReference type="InterPro" id="IPR008920">
    <property type="entry name" value="TF_FadR/GntR_C"/>
</dbReference>
<dbReference type="SUPFAM" id="SSF48008">
    <property type="entry name" value="GntR ligand-binding domain-like"/>
    <property type="match status" value="1"/>
</dbReference>
<evidence type="ECO:0000256" key="2">
    <source>
        <dbReference type="ARBA" id="ARBA00023125"/>
    </source>
</evidence>
<protein>
    <submittedName>
        <fullName evidence="5">GntR family transcriptional regulator</fullName>
    </submittedName>
</protein>
<evidence type="ECO:0000256" key="3">
    <source>
        <dbReference type="ARBA" id="ARBA00023163"/>
    </source>
</evidence>
<reference evidence="6" key="1">
    <citation type="journal article" date="2019" name="Int. J. Syst. Evol. Microbiol.">
        <title>The Global Catalogue of Microorganisms (GCM) 10K type strain sequencing project: providing services to taxonomists for standard genome sequencing and annotation.</title>
        <authorList>
            <consortium name="The Broad Institute Genomics Platform"/>
            <consortium name="The Broad Institute Genome Sequencing Center for Infectious Disease"/>
            <person name="Wu L."/>
            <person name="Ma J."/>
        </authorList>
    </citation>
    <scope>NUCLEOTIDE SEQUENCE [LARGE SCALE GENOMIC DNA]</scope>
    <source>
        <strain evidence="6">DT72</strain>
    </source>
</reference>